<evidence type="ECO:0000313" key="10">
    <source>
        <dbReference type="Proteomes" id="UP000657006"/>
    </source>
</evidence>
<dbReference type="RefSeq" id="WP_249289625.1">
    <property type="nucleotide sequence ID" value="NZ_JACRSQ010000009.1"/>
</dbReference>
<evidence type="ECO:0000259" key="8">
    <source>
        <dbReference type="PROSITE" id="PS50847"/>
    </source>
</evidence>
<keyword evidence="6" id="KW-0472">Membrane</keyword>
<evidence type="ECO:0000256" key="4">
    <source>
        <dbReference type="ARBA" id="ARBA00023088"/>
    </source>
</evidence>
<dbReference type="PROSITE" id="PS50847">
    <property type="entry name" value="GRAM_POS_ANCHORING"/>
    <property type="match status" value="1"/>
</dbReference>
<proteinExistence type="predicted"/>
<keyword evidence="10" id="KW-1185">Reference proteome</keyword>
<keyword evidence="2" id="KW-0964">Secreted</keyword>
<accession>A0A926DTD9</accession>
<keyword evidence="1" id="KW-0134">Cell wall</keyword>
<keyword evidence="6" id="KW-1133">Transmembrane helix</keyword>
<feature type="region of interest" description="Disordered" evidence="5">
    <location>
        <begin position="630"/>
        <end position="670"/>
    </location>
</feature>
<keyword evidence="6" id="KW-0812">Transmembrane</keyword>
<dbReference type="InterPro" id="IPR019931">
    <property type="entry name" value="LPXTG_anchor"/>
</dbReference>
<evidence type="ECO:0000313" key="9">
    <source>
        <dbReference type="EMBL" id="MBC8543399.1"/>
    </source>
</evidence>
<keyword evidence="3 7" id="KW-0732">Signal</keyword>
<evidence type="ECO:0000256" key="3">
    <source>
        <dbReference type="ARBA" id="ARBA00022729"/>
    </source>
</evidence>
<name>A0A926DTD9_9FIRM</name>
<evidence type="ECO:0000256" key="2">
    <source>
        <dbReference type="ARBA" id="ARBA00022525"/>
    </source>
</evidence>
<feature type="transmembrane region" description="Helical" evidence="6">
    <location>
        <begin position="675"/>
        <end position="695"/>
    </location>
</feature>
<feature type="domain" description="Gram-positive cocci surface proteins LPxTG" evidence="8">
    <location>
        <begin position="666"/>
        <end position="703"/>
    </location>
</feature>
<gene>
    <name evidence="9" type="ORF">H8730_07565</name>
</gene>
<dbReference type="AlphaFoldDB" id="A0A926DTD9"/>
<evidence type="ECO:0000256" key="1">
    <source>
        <dbReference type="ARBA" id="ARBA00022512"/>
    </source>
</evidence>
<protein>
    <recommendedName>
        <fullName evidence="8">Gram-positive cocci surface proteins LPxTG domain-containing protein</fullName>
    </recommendedName>
</protein>
<dbReference type="EMBL" id="JACRSQ010000009">
    <property type="protein sequence ID" value="MBC8543399.1"/>
    <property type="molecule type" value="Genomic_DNA"/>
</dbReference>
<sequence>MKKKKRRAVLLAVVMLLAMTPMTAFAVPEDEVIAVVIGNSDGTGIGLDADTPYYVNGDLSATDVEPQNWNAYFDAGSSTLYLNNLSISGYYKYHDSYYWTTGLLARRDLTISVSGTNTIRNTAPDTTAFPANYNGLLAWSNDEVTSGQNYDLVITSSDGGSLEVSTPSQTAQDNNGIVCKEMAISGSAQVKATGGVSTASDSSGITARSLAVSGSAQVEATASDAGRESMGVAAVHSTTSAVTVSGNASLKASSGTSNTNVNCGIYTGTFSASGNAQVEARGNSGSGYSAGIYARGGSVVIEDSASVYAAGGESRASSITAWNGSYGVMCLGLTSQTFFDATLTIKGGSLTAIGNQWAVYWNPVDLSGYTAPYTVTSSANIDGSNPATYAPNDNQTYKYLSIALHEHQWGESWTGASTHHWHECLAAGCPVTDNSAKDGYAEHVYNQKVVDDGYKANGATCTEPAEYYYSCVCGAKGAETFISGEATGHDWGEPVWNWAEDYSSATVTFTCQNDQSHTASPEVTVTSRTTAASCTESGETTYTASATFNGMNYTDTKTAGIHATGHTPGTKWMSDGTNHWHECTACGEKLDEVAHSFEWVTDKAATATEAGSKHEECTVCGYKKASVEIPATGTSSEPAEPSEPTEPTEPAGTPSASGDETDSTTAPATGDNTNVILWLAILLTAGAALTGTVMYRRKRAYNR</sequence>
<feature type="signal peptide" evidence="7">
    <location>
        <begin position="1"/>
        <end position="26"/>
    </location>
</feature>
<evidence type="ECO:0000256" key="7">
    <source>
        <dbReference type="SAM" id="SignalP"/>
    </source>
</evidence>
<keyword evidence="4" id="KW-0572">Peptidoglycan-anchor</keyword>
<evidence type="ECO:0000256" key="5">
    <source>
        <dbReference type="SAM" id="MobiDB-lite"/>
    </source>
</evidence>
<feature type="chain" id="PRO_5037345785" description="Gram-positive cocci surface proteins LPxTG domain-containing protein" evidence="7">
    <location>
        <begin position="27"/>
        <end position="703"/>
    </location>
</feature>
<organism evidence="9 10">
    <name type="scientific">Bianquea renquensis</name>
    <dbReference type="NCBI Taxonomy" id="2763661"/>
    <lineage>
        <taxon>Bacteria</taxon>
        <taxon>Bacillati</taxon>
        <taxon>Bacillota</taxon>
        <taxon>Clostridia</taxon>
        <taxon>Eubacteriales</taxon>
        <taxon>Bianqueaceae</taxon>
        <taxon>Bianquea</taxon>
    </lineage>
</organism>
<reference evidence="9" key="1">
    <citation type="submission" date="2020-08" db="EMBL/GenBank/DDBJ databases">
        <title>Genome public.</title>
        <authorList>
            <person name="Liu C."/>
            <person name="Sun Q."/>
        </authorList>
    </citation>
    <scope>NUCLEOTIDE SEQUENCE</scope>
    <source>
        <strain evidence="9">NSJ-32</strain>
    </source>
</reference>
<comment type="caution">
    <text evidence="9">The sequence shown here is derived from an EMBL/GenBank/DDBJ whole genome shotgun (WGS) entry which is preliminary data.</text>
</comment>
<evidence type="ECO:0000256" key="6">
    <source>
        <dbReference type="SAM" id="Phobius"/>
    </source>
</evidence>
<dbReference type="Proteomes" id="UP000657006">
    <property type="component" value="Unassembled WGS sequence"/>
</dbReference>